<keyword evidence="2" id="KW-1185">Reference proteome</keyword>
<proteinExistence type="predicted"/>
<protein>
    <submittedName>
        <fullName evidence="1">Uncharacterized protein</fullName>
    </submittedName>
</protein>
<evidence type="ECO:0000313" key="1">
    <source>
        <dbReference type="EMBL" id="KAK8940876.1"/>
    </source>
</evidence>
<name>A0AAP0G6U8_9ASPA</name>
<reference evidence="1 2" key="1">
    <citation type="journal article" date="2022" name="Nat. Plants">
        <title>Genomes of leafy and leafless Platanthera orchids illuminate the evolution of mycoheterotrophy.</title>
        <authorList>
            <person name="Li M.H."/>
            <person name="Liu K.W."/>
            <person name="Li Z."/>
            <person name="Lu H.C."/>
            <person name="Ye Q.L."/>
            <person name="Zhang D."/>
            <person name="Wang J.Y."/>
            <person name="Li Y.F."/>
            <person name="Zhong Z.M."/>
            <person name="Liu X."/>
            <person name="Yu X."/>
            <person name="Liu D.K."/>
            <person name="Tu X.D."/>
            <person name="Liu B."/>
            <person name="Hao Y."/>
            <person name="Liao X.Y."/>
            <person name="Jiang Y.T."/>
            <person name="Sun W.H."/>
            <person name="Chen J."/>
            <person name="Chen Y.Q."/>
            <person name="Ai Y."/>
            <person name="Zhai J.W."/>
            <person name="Wu S.S."/>
            <person name="Zhou Z."/>
            <person name="Hsiao Y.Y."/>
            <person name="Wu W.L."/>
            <person name="Chen Y.Y."/>
            <person name="Lin Y.F."/>
            <person name="Hsu J.L."/>
            <person name="Li C.Y."/>
            <person name="Wang Z.W."/>
            <person name="Zhao X."/>
            <person name="Zhong W.Y."/>
            <person name="Ma X.K."/>
            <person name="Ma L."/>
            <person name="Huang J."/>
            <person name="Chen G.Z."/>
            <person name="Huang M.Z."/>
            <person name="Huang L."/>
            <person name="Peng D.H."/>
            <person name="Luo Y.B."/>
            <person name="Zou S.Q."/>
            <person name="Chen S.P."/>
            <person name="Lan S."/>
            <person name="Tsai W.C."/>
            <person name="Van de Peer Y."/>
            <person name="Liu Z.J."/>
        </authorList>
    </citation>
    <scope>NUCLEOTIDE SEQUENCE [LARGE SCALE GENOMIC DNA]</scope>
    <source>
        <strain evidence="1">Lor287</strain>
    </source>
</reference>
<dbReference type="EMBL" id="JBBWWQ010000008">
    <property type="protein sequence ID" value="KAK8940876.1"/>
    <property type="molecule type" value="Genomic_DNA"/>
</dbReference>
<comment type="caution">
    <text evidence="1">The sequence shown here is derived from an EMBL/GenBank/DDBJ whole genome shotgun (WGS) entry which is preliminary data.</text>
</comment>
<organism evidence="1 2">
    <name type="scientific">Platanthera zijinensis</name>
    <dbReference type="NCBI Taxonomy" id="2320716"/>
    <lineage>
        <taxon>Eukaryota</taxon>
        <taxon>Viridiplantae</taxon>
        <taxon>Streptophyta</taxon>
        <taxon>Embryophyta</taxon>
        <taxon>Tracheophyta</taxon>
        <taxon>Spermatophyta</taxon>
        <taxon>Magnoliopsida</taxon>
        <taxon>Liliopsida</taxon>
        <taxon>Asparagales</taxon>
        <taxon>Orchidaceae</taxon>
        <taxon>Orchidoideae</taxon>
        <taxon>Orchideae</taxon>
        <taxon>Orchidinae</taxon>
        <taxon>Platanthera</taxon>
    </lineage>
</organism>
<evidence type="ECO:0000313" key="2">
    <source>
        <dbReference type="Proteomes" id="UP001418222"/>
    </source>
</evidence>
<dbReference type="AlphaFoldDB" id="A0AAP0G6U8"/>
<gene>
    <name evidence="1" type="ORF">KSP39_PZI010162</name>
</gene>
<accession>A0AAP0G6U8</accession>
<dbReference type="Proteomes" id="UP001418222">
    <property type="component" value="Unassembled WGS sequence"/>
</dbReference>
<sequence length="103" mass="11569">MVAEIFGNVQILQERLCRFESDRMKRGSDGDRRVEGKGAKGLFGGAVSRCRRRHCVSSSPSSSSSRSRGRETHMVLNRAFLGREVRMIAIPIPANFMGAERWN</sequence>